<dbReference type="OrthoDB" id="8300214at2759"/>
<dbReference type="Gene3D" id="3.40.50.150">
    <property type="entry name" value="Vaccinia Virus protein VP39"/>
    <property type="match status" value="1"/>
</dbReference>
<dbReference type="EMBL" id="ASPP01026129">
    <property type="protein sequence ID" value="ETO07474.1"/>
    <property type="molecule type" value="Genomic_DNA"/>
</dbReference>
<evidence type="ECO:0000313" key="10">
    <source>
        <dbReference type="EMBL" id="ETO07474.1"/>
    </source>
</evidence>
<comment type="catalytic activity">
    <reaction evidence="8">
        <text>N-methylethanolamine phosphate + S-adenosyl-L-methionine = N,N-dimethylethanolamine phosphate + S-adenosyl-L-homocysteine + H(+)</text>
        <dbReference type="Rhea" id="RHEA:25321"/>
        <dbReference type="ChEBI" id="CHEBI:15378"/>
        <dbReference type="ChEBI" id="CHEBI:57781"/>
        <dbReference type="ChEBI" id="CHEBI:57856"/>
        <dbReference type="ChEBI" id="CHEBI:58641"/>
        <dbReference type="ChEBI" id="CHEBI:59789"/>
        <dbReference type="EC" id="2.1.1.103"/>
    </reaction>
    <physiologicalReaction direction="left-to-right" evidence="8">
        <dbReference type="Rhea" id="RHEA:25322"/>
    </physiologicalReaction>
</comment>
<dbReference type="GO" id="GO:0000234">
    <property type="term" value="F:phosphoethanolamine N-methyltransferase activity"/>
    <property type="evidence" value="ECO:0007669"/>
    <property type="project" value="UniProtKB-EC"/>
</dbReference>
<comment type="pathway">
    <text evidence="1">Phospholipid metabolism; phosphatidylcholine biosynthesis.</text>
</comment>
<dbReference type="Proteomes" id="UP000023152">
    <property type="component" value="Unassembled WGS sequence"/>
</dbReference>
<dbReference type="AlphaFoldDB" id="X6M0T7"/>
<keyword evidence="4" id="KW-0808">Transferase</keyword>
<dbReference type="PANTHER" id="PTHR44307:SF2">
    <property type="entry name" value="PHOSPHOETHANOLAMINE METHYLTRANSFERASE ISOFORM X1"/>
    <property type="match status" value="1"/>
</dbReference>
<feature type="domain" description="Methyltransferase" evidence="9">
    <location>
        <begin position="1"/>
        <end position="95"/>
    </location>
</feature>
<keyword evidence="11" id="KW-1185">Reference proteome</keyword>
<dbReference type="Pfam" id="PF13649">
    <property type="entry name" value="Methyltransf_25"/>
    <property type="match status" value="1"/>
</dbReference>
<dbReference type="PANTHER" id="PTHR44307">
    <property type="entry name" value="PHOSPHOETHANOLAMINE METHYLTRANSFERASE"/>
    <property type="match status" value="1"/>
</dbReference>
<evidence type="ECO:0000256" key="6">
    <source>
        <dbReference type="ARBA" id="ARBA00047619"/>
    </source>
</evidence>
<evidence type="ECO:0000256" key="8">
    <source>
        <dbReference type="ARBA" id="ARBA00047841"/>
    </source>
</evidence>
<dbReference type="SUPFAM" id="SSF53335">
    <property type="entry name" value="S-adenosyl-L-methionine-dependent methyltransferases"/>
    <property type="match status" value="1"/>
</dbReference>
<dbReference type="InterPro" id="IPR029063">
    <property type="entry name" value="SAM-dependent_MTases_sf"/>
</dbReference>
<reference evidence="10 11" key="1">
    <citation type="journal article" date="2013" name="Curr. Biol.">
        <title>The Genome of the Foraminiferan Reticulomyxa filosa.</title>
        <authorList>
            <person name="Glockner G."/>
            <person name="Hulsmann N."/>
            <person name="Schleicher M."/>
            <person name="Noegel A.A."/>
            <person name="Eichinger L."/>
            <person name="Gallinger C."/>
            <person name="Pawlowski J."/>
            <person name="Sierra R."/>
            <person name="Euteneuer U."/>
            <person name="Pillet L."/>
            <person name="Moustafa A."/>
            <person name="Platzer M."/>
            <person name="Groth M."/>
            <person name="Szafranski K."/>
            <person name="Schliwa M."/>
        </authorList>
    </citation>
    <scope>NUCLEOTIDE SEQUENCE [LARGE SCALE GENOMIC DNA]</scope>
</reference>
<comment type="catalytic activity">
    <reaction evidence="7">
        <text>phosphoethanolamine + S-adenosyl-L-methionine = N-methylethanolamine phosphate + S-adenosyl-L-homocysteine + H(+)</text>
        <dbReference type="Rhea" id="RHEA:20365"/>
        <dbReference type="ChEBI" id="CHEBI:15378"/>
        <dbReference type="ChEBI" id="CHEBI:57781"/>
        <dbReference type="ChEBI" id="CHEBI:57856"/>
        <dbReference type="ChEBI" id="CHEBI:58190"/>
        <dbReference type="ChEBI" id="CHEBI:59789"/>
        <dbReference type="EC" id="2.1.1.103"/>
    </reaction>
    <physiologicalReaction direction="left-to-right" evidence="7">
        <dbReference type="Rhea" id="RHEA:20366"/>
    </physiologicalReaction>
</comment>
<dbReference type="GO" id="GO:0032259">
    <property type="term" value="P:methylation"/>
    <property type="evidence" value="ECO:0007669"/>
    <property type="project" value="UniProtKB-KW"/>
</dbReference>
<evidence type="ECO:0000256" key="3">
    <source>
        <dbReference type="ARBA" id="ARBA00022603"/>
    </source>
</evidence>
<evidence type="ECO:0000256" key="5">
    <source>
        <dbReference type="ARBA" id="ARBA00035674"/>
    </source>
</evidence>
<evidence type="ECO:0000259" key="9">
    <source>
        <dbReference type="Pfam" id="PF13649"/>
    </source>
</evidence>
<comment type="caution">
    <text evidence="10">The sequence shown here is derived from an EMBL/GenBank/DDBJ whole genome shotgun (WGS) entry which is preliminary data.</text>
</comment>
<organism evidence="10 11">
    <name type="scientific">Reticulomyxa filosa</name>
    <dbReference type="NCBI Taxonomy" id="46433"/>
    <lineage>
        <taxon>Eukaryota</taxon>
        <taxon>Sar</taxon>
        <taxon>Rhizaria</taxon>
        <taxon>Retaria</taxon>
        <taxon>Foraminifera</taxon>
        <taxon>Monothalamids</taxon>
        <taxon>Reticulomyxidae</taxon>
        <taxon>Reticulomyxa</taxon>
    </lineage>
</organism>
<evidence type="ECO:0000313" key="11">
    <source>
        <dbReference type="Proteomes" id="UP000023152"/>
    </source>
</evidence>
<gene>
    <name evidence="10" type="ORF">RFI_29918</name>
</gene>
<protein>
    <recommendedName>
        <fullName evidence="5">phosphoethanolamine N-methyltransferase</fullName>
        <ecNumber evidence="5">2.1.1.103</ecNumber>
    </recommendedName>
</protein>
<dbReference type="InterPro" id="IPR041698">
    <property type="entry name" value="Methyltransf_25"/>
</dbReference>
<comment type="catalytic activity">
    <reaction evidence="6">
        <text>N,N-dimethylethanolamine phosphate + S-adenosyl-L-methionine = phosphocholine + S-adenosyl-L-homocysteine + H(+)</text>
        <dbReference type="Rhea" id="RHEA:25325"/>
        <dbReference type="ChEBI" id="CHEBI:15378"/>
        <dbReference type="ChEBI" id="CHEBI:57856"/>
        <dbReference type="ChEBI" id="CHEBI:58641"/>
        <dbReference type="ChEBI" id="CHEBI:59789"/>
        <dbReference type="ChEBI" id="CHEBI:295975"/>
        <dbReference type="EC" id="2.1.1.103"/>
    </reaction>
    <physiologicalReaction direction="left-to-right" evidence="6">
        <dbReference type="Rhea" id="RHEA:25326"/>
    </physiologicalReaction>
</comment>
<feature type="non-terminal residue" evidence="10">
    <location>
        <position position="1"/>
    </location>
</feature>
<sequence>VLELGCGIGRFTRNLANDAAKVFAVDFMKICIDKNDESVGQVYKNVEYIWRDVTELSLPNEQFDFVFSNWLLMYLDDIETQDLAHKMVEWTKPGGYIFFRESCQGGASGDKPRTVNPTFYRKHLFYTTLFSQWDDLELLKICRLKCYEEMKNKTNQYIWLFRKKSASDMV</sequence>
<dbReference type="OMA" id="ICRLKCY"/>
<comment type="pathway">
    <text evidence="2">Lipid metabolism.</text>
</comment>
<evidence type="ECO:0000256" key="2">
    <source>
        <dbReference type="ARBA" id="ARBA00005189"/>
    </source>
</evidence>
<evidence type="ECO:0000256" key="4">
    <source>
        <dbReference type="ARBA" id="ARBA00022679"/>
    </source>
</evidence>
<dbReference type="EC" id="2.1.1.103" evidence="5"/>
<keyword evidence="3" id="KW-0489">Methyltransferase</keyword>
<accession>X6M0T7</accession>
<proteinExistence type="predicted"/>
<dbReference type="CDD" id="cd02440">
    <property type="entry name" value="AdoMet_MTases"/>
    <property type="match status" value="1"/>
</dbReference>
<evidence type="ECO:0000256" key="7">
    <source>
        <dbReference type="ARBA" id="ARBA00047622"/>
    </source>
</evidence>
<evidence type="ECO:0000256" key="1">
    <source>
        <dbReference type="ARBA" id="ARBA00004969"/>
    </source>
</evidence>
<name>X6M0T7_RETFI</name>